<protein>
    <submittedName>
        <fullName evidence="1">Uncharacterized protein</fullName>
    </submittedName>
</protein>
<organism evidence="1 2">
    <name type="scientific">Friedmanniomyces simplex</name>
    <dbReference type="NCBI Taxonomy" id="329884"/>
    <lineage>
        <taxon>Eukaryota</taxon>
        <taxon>Fungi</taxon>
        <taxon>Dikarya</taxon>
        <taxon>Ascomycota</taxon>
        <taxon>Pezizomycotina</taxon>
        <taxon>Dothideomycetes</taxon>
        <taxon>Dothideomycetidae</taxon>
        <taxon>Mycosphaerellales</taxon>
        <taxon>Teratosphaeriaceae</taxon>
        <taxon>Friedmanniomyces</taxon>
    </lineage>
</organism>
<dbReference type="EMBL" id="NAJQ01000222">
    <property type="protein sequence ID" value="TKA74549.1"/>
    <property type="molecule type" value="Genomic_DNA"/>
</dbReference>
<reference evidence="1 2" key="1">
    <citation type="submission" date="2017-03" db="EMBL/GenBank/DDBJ databases">
        <title>Genomes of endolithic fungi from Antarctica.</title>
        <authorList>
            <person name="Coleine C."/>
            <person name="Masonjones S."/>
            <person name="Stajich J.E."/>
        </authorList>
    </citation>
    <scope>NUCLEOTIDE SEQUENCE [LARGE SCALE GENOMIC DNA]</scope>
    <source>
        <strain evidence="1 2">CCFEE 5184</strain>
    </source>
</reference>
<gene>
    <name evidence="1" type="ORF">B0A55_04440</name>
</gene>
<evidence type="ECO:0000313" key="1">
    <source>
        <dbReference type="EMBL" id="TKA74549.1"/>
    </source>
</evidence>
<dbReference type="STRING" id="329884.A0A4V5NGK3"/>
<sequence>MCKKSTCSTCKKATWWGCGNHVPSVLDQVPEGDRCACEPKVEKEGKMYPPKGPQPEA</sequence>
<accession>A0A4V5NGK3</accession>
<dbReference type="PANTHER" id="PTHR34724:SF2">
    <property type="entry name" value="OS12G0596101 PROTEIN"/>
    <property type="match status" value="1"/>
</dbReference>
<dbReference type="Proteomes" id="UP000309340">
    <property type="component" value="Unassembled WGS sequence"/>
</dbReference>
<keyword evidence="2" id="KW-1185">Reference proteome</keyword>
<comment type="caution">
    <text evidence="1">The sequence shown here is derived from an EMBL/GenBank/DDBJ whole genome shotgun (WGS) entry which is preliminary data.</text>
</comment>
<name>A0A4V5NGK3_9PEZI</name>
<dbReference type="AlphaFoldDB" id="A0A4V5NGK3"/>
<dbReference type="OrthoDB" id="88410at2759"/>
<evidence type="ECO:0000313" key="2">
    <source>
        <dbReference type="Proteomes" id="UP000309340"/>
    </source>
</evidence>
<dbReference type="PANTHER" id="PTHR34724">
    <property type="entry name" value="OS12G0596101 PROTEIN"/>
    <property type="match status" value="1"/>
</dbReference>
<proteinExistence type="predicted"/>